<evidence type="ECO:0000256" key="4">
    <source>
        <dbReference type="SAM" id="MobiDB-lite"/>
    </source>
</evidence>
<dbReference type="Proteomes" id="UP000054107">
    <property type="component" value="Unassembled WGS sequence"/>
</dbReference>
<dbReference type="GO" id="GO:0005524">
    <property type="term" value="F:ATP binding"/>
    <property type="evidence" value="ECO:0007669"/>
    <property type="project" value="UniProtKB-KW"/>
</dbReference>
<dbReference type="Gene3D" id="3.30.200.20">
    <property type="entry name" value="Phosphorylase Kinase, domain 1"/>
    <property type="match status" value="1"/>
</dbReference>
<gene>
    <name evidence="6" type="primary">PARPA_04292.1 scaffold 12477</name>
</gene>
<keyword evidence="1" id="KW-0808">Transferase</keyword>
<dbReference type="AlphaFoldDB" id="A0A0B7MX03"/>
<keyword evidence="7" id="KW-1185">Reference proteome</keyword>
<dbReference type="InterPro" id="IPR050117">
    <property type="entry name" value="MAPK"/>
</dbReference>
<evidence type="ECO:0000256" key="1">
    <source>
        <dbReference type="ARBA" id="ARBA00022527"/>
    </source>
</evidence>
<keyword evidence="2" id="KW-0547">Nucleotide-binding</keyword>
<dbReference type="SUPFAM" id="SSF56112">
    <property type="entry name" value="Protein kinase-like (PK-like)"/>
    <property type="match status" value="1"/>
</dbReference>
<proteinExistence type="predicted"/>
<dbReference type="Gene3D" id="1.10.510.10">
    <property type="entry name" value="Transferase(Phosphotransferase) domain 1"/>
    <property type="match status" value="1"/>
</dbReference>
<reference evidence="6 7" key="1">
    <citation type="submission" date="2014-09" db="EMBL/GenBank/DDBJ databases">
        <authorList>
            <person name="Ellenberger Sabrina"/>
        </authorList>
    </citation>
    <scope>NUCLEOTIDE SEQUENCE [LARGE SCALE GENOMIC DNA]</scope>
    <source>
        <strain evidence="6 7">CBS 412.66</strain>
    </source>
</reference>
<accession>A0A0B7MX03</accession>
<keyword evidence="1" id="KW-0418">Kinase</keyword>
<dbReference type="OrthoDB" id="1732493at2759"/>
<feature type="region of interest" description="Disordered" evidence="4">
    <location>
        <begin position="185"/>
        <end position="211"/>
    </location>
</feature>
<dbReference type="EMBL" id="LN724412">
    <property type="protein sequence ID" value="CEP10576.1"/>
    <property type="molecule type" value="Genomic_DNA"/>
</dbReference>
<sequence length="211" mass="23932">MELFDMDVLKESEDIYLILGCMDASLHDVIFSKQPLDTVHSQKFLLQLLFANILVNKDCDIRICDLGMGRSFAQTDSSSFLTEYVTTRWYRSPEIMVSGQNYNPIEESSVPPTTTPEQYSFENYHLPSATMSLLKQHTPDISTTTTSMGDAMYPQDPLMSEPEELGEDDNYSYLRELIKNTVGVSADPERQIREPLHGEAHQTSERALSGF</sequence>
<keyword evidence="1" id="KW-0723">Serine/threonine-protein kinase</keyword>
<keyword evidence="3" id="KW-0067">ATP-binding</keyword>
<dbReference type="Pfam" id="PF00069">
    <property type="entry name" value="Pkinase"/>
    <property type="match status" value="1"/>
</dbReference>
<dbReference type="PANTHER" id="PTHR24055">
    <property type="entry name" value="MITOGEN-ACTIVATED PROTEIN KINASE"/>
    <property type="match status" value="1"/>
</dbReference>
<evidence type="ECO:0000256" key="3">
    <source>
        <dbReference type="ARBA" id="ARBA00022840"/>
    </source>
</evidence>
<dbReference type="GO" id="GO:0004674">
    <property type="term" value="F:protein serine/threonine kinase activity"/>
    <property type="evidence" value="ECO:0007669"/>
    <property type="project" value="UniProtKB-KW"/>
</dbReference>
<evidence type="ECO:0000256" key="2">
    <source>
        <dbReference type="ARBA" id="ARBA00022741"/>
    </source>
</evidence>
<protein>
    <recommendedName>
        <fullName evidence="5">Protein kinase domain-containing protein</fullName>
    </recommendedName>
</protein>
<dbReference type="STRING" id="35722.A0A0B7MX03"/>
<feature type="compositionally biased region" description="Basic and acidic residues" evidence="4">
    <location>
        <begin position="187"/>
        <end position="204"/>
    </location>
</feature>
<feature type="domain" description="Protein kinase" evidence="5">
    <location>
        <begin position="39"/>
        <end position="103"/>
    </location>
</feature>
<dbReference type="InterPro" id="IPR011009">
    <property type="entry name" value="Kinase-like_dom_sf"/>
</dbReference>
<organism evidence="6 7">
    <name type="scientific">Parasitella parasitica</name>
    <dbReference type="NCBI Taxonomy" id="35722"/>
    <lineage>
        <taxon>Eukaryota</taxon>
        <taxon>Fungi</taxon>
        <taxon>Fungi incertae sedis</taxon>
        <taxon>Mucoromycota</taxon>
        <taxon>Mucoromycotina</taxon>
        <taxon>Mucoromycetes</taxon>
        <taxon>Mucorales</taxon>
        <taxon>Mucorineae</taxon>
        <taxon>Mucoraceae</taxon>
        <taxon>Parasitella</taxon>
    </lineage>
</organism>
<evidence type="ECO:0000313" key="6">
    <source>
        <dbReference type="EMBL" id="CEP10576.1"/>
    </source>
</evidence>
<dbReference type="InterPro" id="IPR000719">
    <property type="entry name" value="Prot_kinase_dom"/>
</dbReference>
<evidence type="ECO:0000313" key="7">
    <source>
        <dbReference type="Proteomes" id="UP000054107"/>
    </source>
</evidence>
<evidence type="ECO:0000259" key="5">
    <source>
        <dbReference type="Pfam" id="PF00069"/>
    </source>
</evidence>
<name>A0A0B7MX03_9FUNG</name>